<dbReference type="GO" id="GO:0016740">
    <property type="term" value="F:transferase activity"/>
    <property type="evidence" value="ECO:0007669"/>
    <property type="project" value="UniProtKB-KW"/>
</dbReference>
<dbReference type="PROSITE" id="PS51273">
    <property type="entry name" value="GATASE_TYPE_1"/>
    <property type="match status" value="1"/>
</dbReference>
<reference evidence="2" key="1">
    <citation type="submission" date="2016-10" db="EMBL/GenBank/DDBJ databases">
        <authorList>
            <person name="Varghese N."/>
            <person name="Submissions S."/>
        </authorList>
    </citation>
    <scope>NUCLEOTIDE SEQUENCE [LARGE SCALE GENOMIC DNA]</scope>
    <source>
        <strain evidence="2">CGMCC 1.8895</strain>
    </source>
</reference>
<dbReference type="SUPFAM" id="SSF52317">
    <property type="entry name" value="Class I glutamine amidotransferase-like"/>
    <property type="match status" value="1"/>
</dbReference>
<keyword evidence="1" id="KW-0315">Glutamine amidotransferase</keyword>
<name>A0A1G9BAS3_9BACL</name>
<dbReference type="OrthoDB" id="9813383at2"/>
<gene>
    <name evidence="1" type="ORF">SAMN05216216_102185</name>
</gene>
<evidence type="ECO:0000313" key="2">
    <source>
        <dbReference type="Proteomes" id="UP000199008"/>
    </source>
</evidence>
<evidence type="ECO:0000313" key="1">
    <source>
        <dbReference type="EMBL" id="SDK36553.1"/>
    </source>
</evidence>
<dbReference type="PANTHER" id="PTHR43235:SF1">
    <property type="entry name" value="GLUTAMINE AMIDOTRANSFERASE PB2B2.05-RELATED"/>
    <property type="match status" value="1"/>
</dbReference>
<dbReference type="Pfam" id="PF07722">
    <property type="entry name" value="Peptidase_C26"/>
    <property type="match status" value="1"/>
</dbReference>
<dbReference type="GO" id="GO:0005829">
    <property type="term" value="C:cytosol"/>
    <property type="evidence" value="ECO:0007669"/>
    <property type="project" value="TreeGrafter"/>
</dbReference>
<dbReference type="InterPro" id="IPR011697">
    <property type="entry name" value="Peptidase_C26"/>
</dbReference>
<organism evidence="1 2">
    <name type="scientific">Lacicoccus qingdaonensis</name>
    <dbReference type="NCBI Taxonomy" id="576118"/>
    <lineage>
        <taxon>Bacteria</taxon>
        <taxon>Bacillati</taxon>
        <taxon>Bacillota</taxon>
        <taxon>Bacilli</taxon>
        <taxon>Bacillales</taxon>
        <taxon>Salinicoccaceae</taxon>
        <taxon>Lacicoccus</taxon>
    </lineage>
</organism>
<dbReference type="GO" id="GO:0016811">
    <property type="term" value="F:hydrolase activity, acting on carbon-nitrogen (but not peptide) bonds, in linear amides"/>
    <property type="evidence" value="ECO:0007669"/>
    <property type="project" value="InterPro"/>
</dbReference>
<sequence length="239" mass="26470">MTLPIIGLTTEVVGGDHLELRSTFIYSISKLGGIPLLLPKVEKEDVIMGQLEHIDALFLTGGSDIDPSTYDENPHPKLEKVEAGRDKYELELIHLAMEKDIPILGVCRGSQLLNSVAGGTMYQDLDSEYDDTLIQHRQPSARDFLNHKIEVMEGTKLHDIVGTTEMSVNSFHHQANHDIGASFEVSAVAPDGVIEAIESKEHDFVMGLQFHPEDAFEFDESSRKIMEAFINAAKNGRAD</sequence>
<keyword evidence="2" id="KW-1185">Reference proteome</keyword>
<dbReference type="PANTHER" id="PTHR43235">
    <property type="entry name" value="GLUTAMINE AMIDOTRANSFERASE PB2B2.05-RELATED"/>
    <property type="match status" value="1"/>
</dbReference>
<dbReference type="Gene3D" id="3.40.50.880">
    <property type="match status" value="1"/>
</dbReference>
<dbReference type="EMBL" id="FNFY01000002">
    <property type="protein sequence ID" value="SDK36553.1"/>
    <property type="molecule type" value="Genomic_DNA"/>
</dbReference>
<dbReference type="STRING" id="576118.SAMN05216216_102185"/>
<dbReference type="InterPro" id="IPR029062">
    <property type="entry name" value="Class_I_gatase-like"/>
</dbReference>
<dbReference type="RefSeq" id="WP_092984298.1">
    <property type="nucleotide sequence ID" value="NZ_FNFY01000002.1"/>
</dbReference>
<dbReference type="Proteomes" id="UP000199008">
    <property type="component" value="Unassembled WGS sequence"/>
</dbReference>
<accession>A0A1G9BAS3</accession>
<protein>
    <submittedName>
        <fullName evidence="1">Putative glutamine amidotransferase</fullName>
    </submittedName>
</protein>
<dbReference type="InterPro" id="IPR044668">
    <property type="entry name" value="PuuD-like"/>
</dbReference>
<dbReference type="AlphaFoldDB" id="A0A1G9BAS3"/>
<proteinExistence type="predicted"/>
<dbReference type="CDD" id="cd01745">
    <property type="entry name" value="GATase1_2"/>
    <property type="match status" value="1"/>
</dbReference>
<keyword evidence="1" id="KW-0808">Transferase</keyword>